<dbReference type="AlphaFoldDB" id="A0A165F3H0"/>
<protein>
    <submittedName>
        <fullName evidence="2">Uncharacterized protein</fullName>
    </submittedName>
</protein>
<name>A0A165F3H0_EXIGL</name>
<feature type="region of interest" description="Disordered" evidence="1">
    <location>
        <begin position="85"/>
        <end position="106"/>
    </location>
</feature>
<dbReference type="Proteomes" id="UP000077266">
    <property type="component" value="Unassembled WGS sequence"/>
</dbReference>
<gene>
    <name evidence="2" type="ORF">EXIGLDRAFT_839334</name>
</gene>
<organism evidence="2 3">
    <name type="scientific">Exidia glandulosa HHB12029</name>
    <dbReference type="NCBI Taxonomy" id="1314781"/>
    <lineage>
        <taxon>Eukaryota</taxon>
        <taxon>Fungi</taxon>
        <taxon>Dikarya</taxon>
        <taxon>Basidiomycota</taxon>
        <taxon>Agaricomycotina</taxon>
        <taxon>Agaricomycetes</taxon>
        <taxon>Auriculariales</taxon>
        <taxon>Exidiaceae</taxon>
        <taxon>Exidia</taxon>
    </lineage>
</organism>
<evidence type="ECO:0000313" key="3">
    <source>
        <dbReference type="Proteomes" id="UP000077266"/>
    </source>
</evidence>
<proteinExistence type="predicted"/>
<evidence type="ECO:0000256" key="1">
    <source>
        <dbReference type="SAM" id="MobiDB-lite"/>
    </source>
</evidence>
<keyword evidence="3" id="KW-1185">Reference proteome</keyword>
<reference evidence="2 3" key="1">
    <citation type="journal article" date="2016" name="Mol. Biol. Evol.">
        <title>Comparative Genomics of Early-Diverging Mushroom-Forming Fungi Provides Insights into the Origins of Lignocellulose Decay Capabilities.</title>
        <authorList>
            <person name="Nagy L.G."/>
            <person name="Riley R."/>
            <person name="Tritt A."/>
            <person name="Adam C."/>
            <person name="Daum C."/>
            <person name="Floudas D."/>
            <person name="Sun H."/>
            <person name="Yadav J.S."/>
            <person name="Pangilinan J."/>
            <person name="Larsson K.H."/>
            <person name="Matsuura K."/>
            <person name="Barry K."/>
            <person name="Labutti K."/>
            <person name="Kuo R."/>
            <person name="Ohm R.A."/>
            <person name="Bhattacharya S.S."/>
            <person name="Shirouzu T."/>
            <person name="Yoshinaga Y."/>
            <person name="Martin F.M."/>
            <person name="Grigoriev I.V."/>
            <person name="Hibbett D.S."/>
        </authorList>
    </citation>
    <scope>NUCLEOTIDE SEQUENCE [LARGE SCALE GENOMIC DNA]</scope>
    <source>
        <strain evidence="2 3">HHB12029</strain>
    </source>
</reference>
<dbReference type="InParanoid" id="A0A165F3H0"/>
<feature type="region of interest" description="Disordered" evidence="1">
    <location>
        <begin position="1"/>
        <end position="44"/>
    </location>
</feature>
<evidence type="ECO:0000313" key="2">
    <source>
        <dbReference type="EMBL" id="KZV88303.1"/>
    </source>
</evidence>
<sequence length="193" mass="21395">MSSPPVFALGSPISLTAPPLPRPQGHASQPRTRRRAHAEQHETRCERRAALKQVPRRKHCNKPGCCFWVSGNPDRTCWSLLDRPGGHHQDAVSHPRRSRRTPKQLPKLCIHKPVRLATPPPSSEETDDFSPFSLARPSSSTVFSMFNLPCTPVSAPAPHIPSESPLELPPFPFVREFPSTPVTPKSSATRALF</sequence>
<accession>A0A165F3H0</accession>
<feature type="region of interest" description="Disordered" evidence="1">
    <location>
        <begin position="112"/>
        <end position="131"/>
    </location>
</feature>
<dbReference type="OrthoDB" id="10470807at2759"/>
<dbReference type="EMBL" id="KV426103">
    <property type="protein sequence ID" value="KZV88303.1"/>
    <property type="molecule type" value="Genomic_DNA"/>
</dbReference>